<dbReference type="Proteomes" id="UP000605013">
    <property type="component" value="Unassembled WGS sequence"/>
</dbReference>
<reference evidence="1 2" key="1">
    <citation type="submission" date="2020-12" db="EMBL/GenBank/DDBJ databases">
        <title>Olleya sediminilitoris sp. nov., isolated from a tidal flat.</title>
        <authorList>
            <person name="Park S."/>
            <person name="Yoon J.-H."/>
        </authorList>
    </citation>
    <scope>NUCLEOTIDE SEQUENCE [LARGE SCALE GENOMIC DNA]</scope>
    <source>
        <strain evidence="1 2">YSTF-M6</strain>
    </source>
</reference>
<dbReference type="EMBL" id="JAEMEF010000012">
    <property type="protein sequence ID" value="MBL7560677.1"/>
    <property type="molecule type" value="Genomic_DNA"/>
</dbReference>
<sequence>MKKKLFTFLVLCIFGYYFLPSLIHKVYRLNTSTETIAYNNNLYHSTTNSIHQNKSKDFSKKDSLFLWFHVRGLPIDEDHFASTKYEEWKEIIMYLKNH</sequence>
<evidence type="ECO:0000313" key="1">
    <source>
        <dbReference type="EMBL" id="MBL7560677.1"/>
    </source>
</evidence>
<keyword evidence="2" id="KW-1185">Reference proteome</keyword>
<evidence type="ECO:0000313" key="2">
    <source>
        <dbReference type="Proteomes" id="UP000605013"/>
    </source>
</evidence>
<proteinExistence type="predicted"/>
<protein>
    <submittedName>
        <fullName evidence="1">Uncharacterized protein</fullName>
    </submittedName>
</protein>
<organism evidence="1 2">
    <name type="scientific">Olleya sediminilitoris</name>
    <dbReference type="NCBI Taxonomy" id="2795739"/>
    <lineage>
        <taxon>Bacteria</taxon>
        <taxon>Pseudomonadati</taxon>
        <taxon>Bacteroidota</taxon>
        <taxon>Flavobacteriia</taxon>
        <taxon>Flavobacteriales</taxon>
        <taxon>Flavobacteriaceae</taxon>
    </lineage>
</organism>
<name>A0ABS1WNJ6_9FLAO</name>
<gene>
    <name evidence="1" type="ORF">JAO71_12790</name>
</gene>
<comment type="caution">
    <text evidence="1">The sequence shown here is derived from an EMBL/GenBank/DDBJ whole genome shotgun (WGS) entry which is preliminary data.</text>
</comment>
<dbReference type="RefSeq" id="WP_028608186.1">
    <property type="nucleotide sequence ID" value="NZ_JAEMEF010000012.1"/>
</dbReference>
<accession>A0ABS1WNJ6</accession>